<dbReference type="InterPro" id="IPR005814">
    <property type="entry name" value="Aminotrans_3"/>
</dbReference>
<evidence type="ECO:0000256" key="8">
    <source>
        <dbReference type="ARBA" id="ARBA00022756"/>
    </source>
</evidence>
<keyword evidence="4 11" id="KW-0963">Cytoplasm</keyword>
<keyword evidence="5 11" id="KW-0032">Aminotransferase</keyword>
<dbReference type="AlphaFoldDB" id="A0A4Y6Q0I1"/>
<evidence type="ECO:0000256" key="10">
    <source>
        <dbReference type="ARBA" id="ARBA00060970"/>
    </source>
</evidence>
<evidence type="ECO:0000256" key="9">
    <source>
        <dbReference type="ARBA" id="ARBA00022898"/>
    </source>
</evidence>
<evidence type="ECO:0000256" key="6">
    <source>
        <dbReference type="ARBA" id="ARBA00022679"/>
    </source>
</evidence>
<evidence type="ECO:0000256" key="3">
    <source>
        <dbReference type="ARBA" id="ARBA00011738"/>
    </source>
</evidence>
<dbReference type="RefSeq" id="WP_141200543.1">
    <property type="nucleotide sequence ID" value="NZ_CP041186.1"/>
</dbReference>
<feature type="site" description="Participates in the substrate recognition with KAPA and in a stacking interaction with the adenine ring of SAM" evidence="11">
    <location>
        <position position="23"/>
    </location>
</feature>
<dbReference type="Proteomes" id="UP000315995">
    <property type="component" value="Chromosome"/>
</dbReference>
<comment type="caution">
    <text evidence="11">Lacks conserved residue(s) required for the propagation of feature annotation.</text>
</comment>
<sequence length="459" mass="51187">MSEQKYTKEQLEEWDDKYVWHPFTPHSVYRDEEPVTVVAGEGNYLIDADGNRLLDGVASIWCNTFGHRRAEIDQAVKDQIDRIAHATLLGNAQEQSILLAKRLVELAPGDLSKVFFSDNGSTAVEIAVKMALQWWQQRGAESARKRRKFLGLANAYNGDTIGAVSLGGVEVFHSRFRPLLFDVVRAPSPYVYRRPEGQTEAEAQQAFVEEFDRVFLENADELCAVVIEPGMQGAGGMITYPDGFLKHARELTREHDVLLILDEVAMGMGRSGKMFACEREGVVPDFLCIAKGLTGGYLPVSATITNDRIYKGFLAPPEEGKTFFHGHTYTGNALGCAAANATLDIFENDNVLDTLPGKIDKLRAELETLWDLDWVGDIRQYGLAVGIELVRDRDTKEAFDAKDRVGMKICREARDKGVFLRPLGDIITMMPPLSITDEEIETLVDAVRHGIEIVLPSYE</sequence>
<keyword evidence="9 11" id="KW-0663">Pyridoxal phosphate</keyword>
<accession>A0A5B8YI67</accession>
<keyword evidence="6 11" id="KW-0808">Transferase</keyword>
<evidence type="ECO:0000256" key="7">
    <source>
        <dbReference type="ARBA" id="ARBA00022691"/>
    </source>
</evidence>
<dbReference type="EC" id="2.6.1.62" evidence="11"/>
<comment type="function">
    <text evidence="11">Catalyzes the transfer of the alpha-amino group from S-adenosyl-L-methionine (SAM) to 7-keto-8-aminopelargonic acid (KAPA) to form 7,8-diaminopelargonic acid (DAPA). It is the only aminotransferase known to utilize SAM as an amino donor.</text>
</comment>
<dbReference type="InterPro" id="IPR005815">
    <property type="entry name" value="BioA"/>
</dbReference>
<dbReference type="GO" id="GO:0030170">
    <property type="term" value="F:pyridoxal phosphate binding"/>
    <property type="evidence" value="ECO:0007669"/>
    <property type="project" value="UniProtKB-UniRule"/>
</dbReference>
<feature type="binding site" evidence="11">
    <location>
        <position position="291"/>
    </location>
    <ligand>
        <name>substrate</name>
    </ligand>
</feature>
<evidence type="ECO:0000256" key="1">
    <source>
        <dbReference type="ARBA" id="ARBA00001933"/>
    </source>
</evidence>
<evidence type="ECO:0000256" key="5">
    <source>
        <dbReference type="ARBA" id="ARBA00022576"/>
    </source>
</evidence>
<dbReference type="SUPFAM" id="SSF53383">
    <property type="entry name" value="PLP-dependent transferases"/>
    <property type="match status" value="1"/>
</dbReference>
<dbReference type="PANTHER" id="PTHR42684:SF17">
    <property type="entry name" value="ADENOSYLMETHIONINE-8-AMINO-7-OXONONANOATE AMINOTRANSFERASE"/>
    <property type="match status" value="1"/>
</dbReference>
<dbReference type="GO" id="GO:0004015">
    <property type="term" value="F:adenosylmethionine-8-amino-7-oxononanoate transaminase activity"/>
    <property type="evidence" value="ECO:0007669"/>
    <property type="project" value="UniProtKB-UniRule"/>
</dbReference>
<dbReference type="HAMAP" id="MF_00834">
    <property type="entry name" value="BioA"/>
    <property type="match status" value="1"/>
</dbReference>
<dbReference type="PANTHER" id="PTHR42684">
    <property type="entry name" value="ADENOSYLMETHIONINE-8-AMINO-7-OXONONANOATE AMINOTRANSFERASE"/>
    <property type="match status" value="1"/>
</dbReference>
<dbReference type="OrthoDB" id="9801834at2"/>
<dbReference type="GO" id="GO:0005737">
    <property type="term" value="C:cytoplasm"/>
    <property type="evidence" value="ECO:0007669"/>
    <property type="project" value="UniProtKB-SubCell"/>
</dbReference>
<organism evidence="12 13">
    <name type="scientific">Persicimonas caeni</name>
    <dbReference type="NCBI Taxonomy" id="2292766"/>
    <lineage>
        <taxon>Bacteria</taxon>
        <taxon>Deltaproteobacteria</taxon>
        <taxon>Bradymonadales</taxon>
        <taxon>Bradymonadaceae</taxon>
        <taxon>Persicimonas</taxon>
    </lineage>
</organism>
<accession>A0A4Y6Q0I1</accession>
<evidence type="ECO:0000256" key="4">
    <source>
        <dbReference type="ARBA" id="ARBA00022490"/>
    </source>
</evidence>
<dbReference type="Gene3D" id="3.40.640.10">
    <property type="entry name" value="Type I PLP-dependent aspartate aminotransferase-like (Major domain)"/>
    <property type="match status" value="1"/>
</dbReference>
<dbReference type="GO" id="GO:0009102">
    <property type="term" value="P:biotin biosynthetic process"/>
    <property type="evidence" value="ECO:0007669"/>
    <property type="project" value="UniProtKB-UniRule"/>
</dbReference>
<comment type="subcellular location">
    <subcellularLocation>
        <location evidence="2 11">Cytoplasm</location>
    </subcellularLocation>
</comment>
<protein>
    <recommendedName>
        <fullName evidence="11">Adenosylmethionine-8-amino-7-oxononanoate aminotransferase</fullName>
        <ecNumber evidence="11">2.6.1.62</ecNumber>
    </recommendedName>
    <alternativeName>
        <fullName evidence="11">7,8-diamino-pelargonic acid aminotransferase</fullName>
        <shortName evidence="11">DAPA AT</shortName>
        <shortName evidence="11">DAPA aminotransferase</shortName>
    </alternativeName>
    <alternativeName>
        <fullName evidence="11">7,8-diaminononanoate synthase</fullName>
        <shortName evidence="11">DANS</shortName>
    </alternativeName>
    <alternativeName>
        <fullName evidence="11">Diaminopelargonic acid synthase</fullName>
    </alternativeName>
</protein>
<dbReference type="UniPathway" id="UPA00078">
    <property type="reaction ID" value="UER00160"/>
</dbReference>
<keyword evidence="8 11" id="KW-0093">Biotin biosynthesis</keyword>
<reference evidence="12 13" key="1">
    <citation type="submission" date="2019-06" db="EMBL/GenBank/DDBJ databases">
        <title>Persicimonas caeni gen. nov., sp. nov., a predatory bacterium isolated from solar saltern.</title>
        <authorList>
            <person name="Wang S."/>
        </authorList>
    </citation>
    <scope>NUCLEOTIDE SEQUENCE [LARGE SCALE GENOMIC DNA]</scope>
    <source>
        <strain evidence="12 13">YN101</strain>
    </source>
</reference>
<comment type="cofactor">
    <cofactor evidence="1 11">
        <name>pyridoxal 5'-phosphate</name>
        <dbReference type="ChEBI" id="CHEBI:597326"/>
    </cofactor>
</comment>
<dbReference type="InterPro" id="IPR049704">
    <property type="entry name" value="Aminotrans_3_PPA_site"/>
</dbReference>
<dbReference type="PIRSF" id="PIRSF000521">
    <property type="entry name" value="Transaminase_4ab_Lys_Orn"/>
    <property type="match status" value="1"/>
</dbReference>
<evidence type="ECO:0000313" key="13">
    <source>
        <dbReference type="Proteomes" id="UP000315995"/>
    </source>
</evidence>
<comment type="pathway">
    <text evidence="11">Cofactor biosynthesis; biotin biosynthesis; 7,8-diaminononanoate from 8-amino-7-oxononanoate (SAM route): step 1/1.</text>
</comment>
<gene>
    <name evidence="11 12" type="primary">bioA</name>
    <name evidence="12" type="ORF">FIV42_26160</name>
</gene>
<keyword evidence="7 11" id="KW-0949">S-adenosyl-L-methionine</keyword>
<comment type="subunit">
    <text evidence="3 11">Homodimer.</text>
</comment>
<feature type="binding site" evidence="11">
    <location>
        <position position="326"/>
    </location>
    <ligand>
        <name>substrate</name>
    </ligand>
</feature>
<dbReference type="InterPro" id="IPR015422">
    <property type="entry name" value="PyrdxlP-dep_Trfase_small"/>
</dbReference>
<feature type="binding site" evidence="11">
    <location>
        <position position="421"/>
    </location>
    <ligand>
        <name>substrate</name>
    </ligand>
</feature>
<dbReference type="InterPro" id="IPR015421">
    <property type="entry name" value="PyrdxlP-dep_Trfase_major"/>
</dbReference>
<feature type="binding site" evidence="11">
    <location>
        <position position="262"/>
    </location>
    <ligand>
        <name>pyridoxal 5'-phosphate</name>
        <dbReference type="ChEBI" id="CHEBI:597326"/>
    </ligand>
</feature>
<dbReference type="PROSITE" id="PS00600">
    <property type="entry name" value="AA_TRANSFER_CLASS_3"/>
    <property type="match status" value="1"/>
</dbReference>
<dbReference type="EMBL" id="CP041186">
    <property type="protein sequence ID" value="QDG54098.1"/>
    <property type="molecule type" value="Genomic_DNA"/>
</dbReference>
<keyword evidence="13" id="KW-1185">Reference proteome</keyword>
<dbReference type="CDD" id="cd00610">
    <property type="entry name" value="OAT_like"/>
    <property type="match status" value="1"/>
</dbReference>
<feature type="modified residue" description="N6-(pyridoxal phosphate)lysine" evidence="11">
    <location>
        <position position="291"/>
    </location>
</feature>
<feature type="binding site" evidence="11">
    <location>
        <position position="156"/>
    </location>
    <ligand>
        <name>substrate</name>
    </ligand>
</feature>
<comment type="catalytic activity">
    <reaction evidence="11">
        <text>(8S)-8-amino-7-oxononanoate + S-adenosyl-L-methionine = S-adenosyl-4-methylsulfanyl-2-oxobutanoate + (7R,8S)-7,8-diammoniononanoate</text>
        <dbReference type="Rhea" id="RHEA:16861"/>
        <dbReference type="ChEBI" id="CHEBI:16490"/>
        <dbReference type="ChEBI" id="CHEBI:59789"/>
        <dbReference type="ChEBI" id="CHEBI:149468"/>
        <dbReference type="ChEBI" id="CHEBI:149469"/>
        <dbReference type="EC" id="2.6.1.62"/>
    </reaction>
</comment>
<dbReference type="NCBIfam" id="TIGR00508">
    <property type="entry name" value="bioA"/>
    <property type="match status" value="1"/>
</dbReference>
<evidence type="ECO:0000313" key="12">
    <source>
        <dbReference type="EMBL" id="QDG54098.1"/>
    </source>
</evidence>
<proteinExistence type="inferred from homology"/>
<feature type="binding site" evidence="11">
    <location>
        <begin position="327"/>
        <end position="328"/>
    </location>
    <ligand>
        <name>pyridoxal 5'-phosphate</name>
        <dbReference type="ChEBI" id="CHEBI:597326"/>
    </ligand>
</feature>
<name>A0A4Y6Q0I1_PERCE</name>
<evidence type="ECO:0000256" key="11">
    <source>
        <dbReference type="HAMAP-Rule" id="MF_00834"/>
    </source>
</evidence>
<dbReference type="FunFam" id="3.40.640.10:FF:000078">
    <property type="entry name" value="Adenosylmethionine-8-amino-7-oxononanoate aminotransferase"/>
    <property type="match status" value="1"/>
</dbReference>
<feature type="binding site" evidence="11">
    <location>
        <begin position="120"/>
        <end position="121"/>
    </location>
    <ligand>
        <name>pyridoxal 5'-phosphate</name>
        <dbReference type="ChEBI" id="CHEBI:597326"/>
    </ligand>
</feature>
<evidence type="ECO:0000256" key="2">
    <source>
        <dbReference type="ARBA" id="ARBA00004496"/>
    </source>
</evidence>
<dbReference type="InterPro" id="IPR015424">
    <property type="entry name" value="PyrdxlP-dep_Trfase"/>
</dbReference>
<dbReference type="Pfam" id="PF00202">
    <property type="entry name" value="Aminotran_3"/>
    <property type="match status" value="1"/>
</dbReference>
<comment type="similarity">
    <text evidence="10 11">Belongs to the class-III pyridoxal-phosphate-dependent aminotransferase family. BioA subfamily.</text>
</comment>
<dbReference type="Gene3D" id="3.90.1150.10">
    <property type="entry name" value="Aspartate Aminotransferase, domain 1"/>
    <property type="match status" value="1"/>
</dbReference>